<dbReference type="Gene3D" id="3.55.50.10">
    <property type="entry name" value="Baseplate protein-like domains"/>
    <property type="match status" value="1"/>
</dbReference>
<reference evidence="7" key="1">
    <citation type="journal article" date="2020" name="MBio">
        <title>Horizontal gene transfer to a defensive symbiont with a reduced genome amongst a multipartite beetle microbiome.</title>
        <authorList>
            <person name="Waterworth S.C."/>
            <person name="Florez L.V."/>
            <person name="Rees E.R."/>
            <person name="Hertweck C."/>
            <person name="Kaltenpoth M."/>
            <person name="Kwan J.C."/>
        </authorList>
    </citation>
    <scope>NUCLEOTIDE SEQUENCE [LARGE SCALE GENOMIC DNA]</scope>
</reference>
<dbReference type="AlphaFoldDB" id="A0A833UCM6"/>
<evidence type="ECO:0000259" key="4">
    <source>
        <dbReference type="Pfam" id="PF10106"/>
    </source>
</evidence>
<feature type="domain" description="DUF2345" evidence="4">
    <location>
        <begin position="688"/>
        <end position="835"/>
    </location>
</feature>
<dbReference type="InterPro" id="IPR006533">
    <property type="entry name" value="T6SS_Vgr_RhsGE"/>
</dbReference>
<dbReference type="Pfam" id="PF05954">
    <property type="entry name" value="Phage_GPD"/>
    <property type="match status" value="1"/>
</dbReference>
<organism evidence="6 7">
    <name type="scientific">Acinetobacter bereziniae</name>
    <name type="common">Acinetobacter genomosp. 10</name>
    <dbReference type="NCBI Taxonomy" id="106648"/>
    <lineage>
        <taxon>Bacteria</taxon>
        <taxon>Pseudomonadati</taxon>
        <taxon>Pseudomonadota</taxon>
        <taxon>Gammaproteobacteria</taxon>
        <taxon>Moraxellales</taxon>
        <taxon>Moraxellaceae</taxon>
        <taxon>Acinetobacter</taxon>
    </lineage>
</organism>
<comment type="caution">
    <text evidence="6">The sequence shown here is derived from an EMBL/GenBank/DDBJ whole genome shotgun (WGS) entry which is preliminary data.</text>
</comment>
<dbReference type="NCBIfam" id="TIGR03361">
    <property type="entry name" value="VI_Rhs_Vgr"/>
    <property type="match status" value="1"/>
</dbReference>
<dbReference type="SUPFAM" id="SSF69255">
    <property type="entry name" value="gp5 N-terminal domain-like"/>
    <property type="match status" value="1"/>
</dbReference>
<evidence type="ECO:0000313" key="7">
    <source>
        <dbReference type="Proteomes" id="UP000490535"/>
    </source>
</evidence>
<evidence type="ECO:0000256" key="2">
    <source>
        <dbReference type="SAM" id="MobiDB-lite"/>
    </source>
</evidence>
<accession>A0A833UCM6</accession>
<dbReference type="Proteomes" id="UP000490535">
    <property type="component" value="Unassembled WGS sequence"/>
</dbReference>
<dbReference type="Pfam" id="PF13296">
    <property type="entry name" value="T6SS_Vgr"/>
    <property type="match status" value="1"/>
</dbReference>
<gene>
    <name evidence="6" type="primary">vgrG1_6</name>
    <name evidence="6" type="ORF">GAK29_02124</name>
</gene>
<proteinExistence type="inferred from homology"/>
<dbReference type="InterPro" id="IPR028244">
    <property type="entry name" value="T6SS_Rhs_Vgr_dom"/>
</dbReference>
<comment type="similarity">
    <text evidence="1">Belongs to the VgrG protein family.</text>
</comment>
<dbReference type="Gene3D" id="2.30.110.50">
    <property type="match status" value="1"/>
</dbReference>
<dbReference type="NCBIfam" id="TIGR01646">
    <property type="entry name" value="vgr_GE"/>
    <property type="match status" value="1"/>
</dbReference>
<dbReference type="InterPro" id="IPR018769">
    <property type="entry name" value="VgrG2_DUF2345"/>
</dbReference>
<feature type="region of interest" description="Disordered" evidence="2">
    <location>
        <begin position="588"/>
        <end position="607"/>
    </location>
</feature>
<dbReference type="EMBL" id="WNDP01000046">
    <property type="protein sequence ID" value="KAF1025105.1"/>
    <property type="molecule type" value="Genomic_DNA"/>
</dbReference>
<sequence length="907" mass="101699">MLNINEVLEKIGLNVQHRTITAKFSNDQLNHQLFLNHLSVCHEINEGLNAELICVATNDLIPLKNLIGCQVAVDVRTDKNQIFRTTGIVTSAELGQSDGALTLYKLTLEDATSLWRYNRNNRIFMNKSIIDIIKIIFQEWQQRSPLFAKSLTLDLSGLKATYDIRPFTMQVDESEYTLITRLLRSEGVCWCIDEAQFIVASHNDSIQAQKLKLIDDSSQFTQLNRQEVRYHRSSGVEVADTITHFTAKRKLQPTTVHIQRWQADYLEQTDWPGSALSNHRHSAYYDNQNLNLEQSWHLTPAWISDLKGEDGATRSSNAQLEKLTLNLARYHDLQAKIFIARGTVRDVQVGYWFEFNGHFEIDQHNTSDKQFLILKKKSFHQNNLPKDFSETIYKLLQINQWDIDVGEEKQGCQLTLVRRHIAVVPEYNPRLHKPAAFPIHARVVGPQGETIYVDEWGRIKLRFLFSRVEDNSHDGGSGSNENDTDSAFVEVLNSWAGEGFGSRFLPRVGELVVVYFFNGDVDRPFVMGRIHEAERSPTKFDIKGTLPDTRRLSGIRSSEIDATGFNQLRFDDTQGQLSAQLQSSYSSSQVNLGQLSHPKETETSQDRGVGFEIRTDDYGAVRGGSGLLLTSYKQAAASGDHMEAEEAKKQLSTNQAHRKSLNDVAKQHETDVIESVEQLKAFAENIQQDIAKFNQAALLLSSPQGIGLSTAADIHLSADADINQVASGSINISTQKNFISHAIEKVSLFAVKQGMRLIAAFGKVDIQAQTGEMDLVADKTMKIISKKKTIEISAAEEIVLNVKGNYIKITEEGIEQGTKGESKVFTSKHSILGPKSIDFTLPQDPFNEMFVLKDPKGLPVAGFAYKIVTGDGKVFRGVSNEKGETIRLSSGYDVTQLEISADDGEEE</sequence>
<feature type="domain" description="Putative type VI secretion system Rhs element associated Vgr" evidence="5">
    <location>
        <begin position="559"/>
        <end position="665"/>
    </location>
</feature>
<dbReference type="InterPro" id="IPR037026">
    <property type="entry name" value="Vgr_OB-fold_dom_sf"/>
</dbReference>
<dbReference type="InterPro" id="IPR006531">
    <property type="entry name" value="Gp5/Vgr_OB"/>
</dbReference>
<dbReference type="Pfam" id="PF04717">
    <property type="entry name" value="Phage_base_V"/>
    <property type="match status" value="1"/>
</dbReference>
<evidence type="ECO:0000256" key="1">
    <source>
        <dbReference type="ARBA" id="ARBA00005558"/>
    </source>
</evidence>
<evidence type="ECO:0000259" key="5">
    <source>
        <dbReference type="Pfam" id="PF13296"/>
    </source>
</evidence>
<evidence type="ECO:0000259" key="3">
    <source>
        <dbReference type="Pfam" id="PF04717"/>
    </source>
</evidence>
<evidence type="ECO:0000313" key="6">
    <source>
        <dbReference type="EMBL" id="KAF1025105.1"/>
    </source>
</evidence>
<dbReference type="Pfam" id="PF10106">
    <property type="entry name" value="DUF2345"/>
    <property type="match status" value="1"/>
</dbReference>
<name>A0A833UCM6_ACIBZ</name>
<dbReference type="SUPFAM" id="SSF69279">
    <property type="entry name" value="Phage tail proteins"/>
    <property type="match status" value="1"/>
</dbReference>
<feature type="domain" description="Gp5/Type VI secretion system Vgr protein OB-fold" evidence="3">
    <location>
        <begin position="482"/>
        <end position="530"/>
    </location>
</feature>
<dbReference type="Gene3D" id="2.40.50.230">
    <property type="entry name" value="Gp5 N-terminal domain"/>
    <property type="match status" value="1"/>
</dbReference>
<protein>
    <submittedName>
        <fullName evidence="6">Actin cross-linking toxin VgrG1</fullName>
    </submittedName>
</protein>
<dbReference type="InterPro" id="IPR017847">
    <property type="entry name" value="T6SS_RhsGE_Vgr_subset"/>
</dbReference>
<dbReference type="Gene3D" id="4.10.220.110">
    <property type="match status" value="1"/>
</dbReference>